<dbReference type="SUPFAM" id="SSF55120">
    <property type="entry name" value="Pseudouridine synthase"/>
    <property type="match status" value="1"/>
</dbReference>
<feature type="compositionally biased region" description="Low complexity" evidence="3">
    <location>
        <begin position="214"/>
        <end position="225"/>
    </location>
</feature>
<evidence type="ECO:0000313" key="6">
    <source>
        <dbReference type="Proteomes" id="UP000320333"/>
    </source>
</evidence>
<dbReference type="InterPro" id="IPR020103">
    <property type="entry name" value="PsdUridine_synth_cat_dom_sf"/>
</dbReference>
<dbReference type="InterPro" id="IPR042214">
    <property type="entry name" value="TruD_catalytic"/>
</dbReference>
<evidence type="ECO:0000256" key="2">
    <source>
        <dbReference type="ARBA" id="ARBA00023235"/>
    </source>
</evidence>
<feature type="compositionally biased region" description="Basic and acidic residues" evidence="3">
    <location>
        <begin position="182"/>
        <end position="213"/>
    </location>
</feature>
<dbReference type="InterPro" id="IPR001656">
    <property type="entry name" value="PsdUridine_synth_TruD"/>
</dbReference>
<dbReference type="OrthoDB" id="447290at2759"/>
<dbReference type="InterPro" id="IPR011760">
    <property type="entry name" value="PsdUridine_synth_TruD_insert"/>
</dbReference>
<dbReference type="CDD" id="cd02576">
    <property type="entry name" value="PseudoU_synth_ScPUS7"/>
    <property type="match status" value="1"/>
</dbReference>
<comment type="caution">
    <text evidence="5">The sequence shown here is derived from an EMBL/GenBank/DDBJ whole genome shotgun (WGS) entry which is preliminary data.</text>
</comment>
<evidence type="ECO:0000313" key="5">
    <source>
        <dbReference type="EMBL" id="TPX53135.1"/>
    </source>
</evidence>
<name>A0A507DPG0_9FUNG</name>
<dbReference type="Proteomes" id="UP000320333">
    <property type="component" value="Unassembled WGS sequence"/>
</dbReference>
<keyword evidence="2" id="KW-0413">Isomerase</keyword>
<dbReference type="PIRSF" id="PIRSF037016">
    <property type="entry name" value="Pseudouridin_synth_euk_prd"/>
    <property type="match status" value="1"/>
</dbReference>
<dbReference type="Gene3D" id="3.30.2350.20">
    <property type="entry name" value="TruD, catalytic domain"/>
    <property type="match status" value="2"/>
</dbReference>
<evidence type="ECO:0000256" key="1">
    <source>
        <dbReference type="ARBA" id="ARBA00007953"/>
    </source>
</evidence>
<dbReference type="GO" id="GO:0001522">
    <property type="term" value="P:pseudouridine synthesis"/>
    <property type="evidence" value="ECO:0007669"/>
    <property type="project" value="InterPro"/>
</dbReference>
<organism evidence="5 6">
    <name type="scientific">Chytriomyces confervae</name>
    <dbReference type="NCBI Taxonomy" id="246404"/>
    <lineage>
        <taxon>Eukaryota</taxon>
        <taxon>Fungi</taxon>
        <taxon>Fungi incertae sedis</taxon>
        <taxon>Chytridiomycota</taxon>
        <taxon>Chytridiomycota incertae sedis</taxon>
        <taxon>Chytridiomycetes</taxon>
        <taxon>Chytridiales</taxon>
        <taxon>Chytriomycetaceae</taxon>
        <taxon>Chytriomyces</taxon>
    </lineage>
</organism>
<dbReference type="EMBL" id="QEAP01000972">
    <property type="protein sequence ID" value="TPX53135.1"/>
    <property type="molecule type" value="Genomic_DNA"/>
</dbReference>
<evidence type="ECO:0000259" key="4">
    <source>
        <dbReference type="PROSITE" id="PS50984"/>
    </source>
</evidence>
<reference evidence="5 6" key="1">
    <citation type="journal article" date="2019" name="Sci. Rep.">
        <title>Comparative genomics of chytrid fungi reveal insights into the obligate biotrophic and pathogenic lifestyle of Synchytrium endobioticum.</title>
        <authorList>
            <person name="van de Vossenberg B.T.L.H."/>
            <person name="Warris S."/>
            <person name="Nguyen H.D.T."/>
            <person name="van Gent-Pelzer M.P.E."/>
            <person name="Joly D.L."/>
            <person name="van de Geest H.C."/>
            <person name="Bonants P.J.M."/>
            <person name="Smith D.S."/>
            <person name="Levesque C.A."/>
            <person name="van der Lee T.A.J."/>
        </authorList>
    </citation>
    <scope>NUCLEOTIDE SEQUENCE [LARGE SCALE GENOMIC DNA]</scope>
    <source>
        <strain evidence="5 6">CBS 675.73</strain>
    </source>
</reference>
<dbReference type="AlphaFoldDB" id="A0A507DPG0"/>
<feature type="compositionally biased region" description="Basic and acidic residues" evidence="3">
    <location>
        <begin position="226"/>
        <end position="245"/>
    </location>
</feature>
<dbReference type="PROSITE" id="PS50984">
    <property type="entry name" value="TRUD"/>
    <property type="match status" value="1"/>
</dbReference>
<evidence type="ECO:0000256" key="3">
    <source>
        <dbReference type="SAM" id="MobiDB-lite"/>
    </source>
</evidence>
<keyword evidence="6" id="KW-1185">Reference proteome</keyword>
<dbReference type="NCBIfam" id="TIGR00094">
    <property type="entry name" value="tRNA_TruD_broad"/>
    <property type="match status" value="1"/>
</dbReference>
<proteinExistence type="inferred from homology"/>
<feature type="region of interest" description="Disordered" evidence="3">
    <location>
        <begin position="1"/>
        <end position="54"/>
    </location>
</feature>
<accession>A0A507DPG0</accession>
<feature type="region of interest" description="Disordered" evidence="3">
    <location>
        <begin position="173"/>
        <end position="247"/>
    </location>
</feature>
<dbReference type="GO" id="GO:0003723">
    <property type="term" value="F:RNA binding"/>
    <property type="evidence" value="ECO:0007669"/>
    <property type="project" value="InterPro"/>
</dbReference>
<dbReference type="GO" id="GO:0009982">
    <property type="term" value="F:pseudouridine synthase activity"/>
    <property type="evidence" value="ECO:0007669"/>
    <property type="project" value="InterPro"/>
</dbReference>
<sequence>MSAKREIDAVDGIQAPASAAETNLPTQPTPAPVSDAPAAGTTSTANTPAPKRVKRSTVTVEQLIAMSGVPVERGFLLETDVGISTYLNPLQTDARLTAIIKHRFTDFIVNEIDPSGNILHLTATDAAASSNNAVKLDRKTIIDTLPESVFTELRTFFDEEQDENVERVKELVRNGVRVQNPPKKDKEDRRDRYNRKEAEKAGSKDVPAEKTPEETAAPTESTGETAAEKALESKTAETETKDAESKAVVADARISQVITKDRVRVYDFFRTHFAELLATDSRGDQKICIRLATPRDLARSTPRPDFSSSGPGEHLSFILYKENKDTMDCLNTLARVTNTMAKAYTFAGTKDKRGVTVQRCSGHRVWQSKLEGVKLPPGMKVGGFKYVKDRVNLGDLSANHFIITLRDVEIVKDEQTAGPNPPISEILSTSLKSLQENGFINYYGMQRFGTRSVSTHQVGLAMLSSSWATAIELIMMPKGEERAEFAEARRLWVEEKNAKKSFYAFPRGCVAERAVMQAFMKETKGDYDYLGALMAVPRNLRMMYLHSVQSFVWNHAASERIRIYGRKIVKGDLVARYNPLSNRNTSATTTGEDATDADTTAGDAEAAEISAIEEHRQGRMIEVDLIETDEDAATRSIDDLVLPLPGHQVKYPTNEIFAFYKTFMAQYGLDPNDMKRHNREVSLAGDYRRVLIRPKNVSWKLLQYDDPHIPLSRTDLDIINGVPEPVSLPDGKRVGVVVEFSLETSSYATMALREILRSDTSAGFQGTLSNKSNQVTDAEREKAAAATAAAAASTAKVGAEDKNVSDMKDE</sequence>
<dbReference type="PANTHER" id="PTHR13326:SF21">
    <property type="entry name" value="PSEUDOURIDYLATE SYNTHASE PUS7L"/>
    <property type="match status" value="1"/>
</dbReference>
<gene>
    <name evidence="5" type="ORF">CcCBS67573_g09752</name>
</gene>
<feature type="domain" description="TRUD" evidence="4">
    <location>
        <begin position="438"/>
        <end position="693"/>
    </location>
</feature>
<dbReference type="GO" id="GO:0005634">
    <property type="term" value="C:nucleus"/>
    <property type="evidence" value="ECO:0007669"/>
    <property type="project" value="TreeGrafter"/>
</dbReference>
<dbReference type="PANTHER" id="PTHR13326">
    <property type="entry name" value="TRNA PSEUDOURIDINE SYNTHASE D"/>
    <property type="match status" value="1"/>
</dbReference>
<comment type="similarity">
    <text evidence="1">Belongs to the pseudouridine synthase TruD family.</text>
</comment>
<dbReference type="Pfam" id="PF01142">
    <property type="entry name" value="TruD"/>
    <property type="match status" value="1"/>
</dbReference>
<protein>
    <recommendedName>
        <fullName evidence="4">TRUD domain-containing protein</fullName>
    </recommendedName>
</protein>
<dbReference type="STRING" id="246404.A0A507DPG0"/>